<dbReference type="PANTHER" id="PTHR40465">
    <property type="entry name" value="CHROMOSOME 1, WHOLE GENOME SHOTGUN SEQUENCE"/>
    <property type="match status" value="1"/>
</dbReference>
<keyword evidence="1" id="KW-1133">Transmembrane helix</keyword>
<name>A0ABR2ZRX9_9AGAR</name>
<evidence type="ECO:0000256" key="1">
    <source>
        <dbReference type="SAM" id="Phobius"/>
    </source>
</evidence>
<feature type="transmembrane region" description="Helical" evidence="1">
    <location>
        <begin position="248"/>
        <end position="266"/>
    </location>
</feature>
<dbReference type="EMBL" id="JBBXMP010000069">
    <property type="protein sequence ID" value="KAL0064025.1"/>
    <property type="molecule type" value="Genomic_DNA"/>
</dbReference>
<keyword evidence="1" id="KW-0812">Transmembrane</keyword>
<dbReference type="PANTHER" id="PTHR40465:SF1">
    <property type="entry name" value="DUF6534 DOMAIN-CONTAINING PROTEIN"/>
    <property type="match status" value="1"/>
</dbReference>
<evidence type="ECO:0000259" key="2">
    <source>
        <dbReference type="Pfam" id="PF20152"/>
    </source>
</evidence>
<comment type="caution">
    <text evidence="3">The sequence shown here is derived from an EMBL/GenBank/DDBJ whole genome shotgun (WGS) entry which is preliminary data.</text>
</comment>
<dbReference type="Pfam" id="PF20152">
    <property type="entry name" value="DUF6534"/>
    <property type="match status" value="1"/>
</dbReference>
<keyword evidence="1" id="KW-0472">Membrane</keyword>
<feature type="transmembrane region" description="Helical" evidence="1">
    <location>
        <begin position="62"/>
        <end position="79"/>
    </location>
</feature>
<keyword evidence="4" id="KW-1185">Reference proteome</keyword>
<proteinExistence type="predicted"/>
<feature type="transmembrane region" description="Helical" evidence="1">
    <location>
        <begin position="134"/>
        <end position="155"/>
    </location>
</feature>
<feature type="domain" description="DUF6534" evidence="2">
    <location>
        <begin position="181"/>
        <end position="267"/>
    </location>
</feature>
<sequence length="345" mass="36720">MASLSLATPSSLPSTDMGTSPGSGLGPIFIGTLILFGLFGLLSVQMYIYHLAHTADRRAIRTLIYGVYILLTVQVVMCGQDGFKRFASTSPSPVNGINLGWFFIPIIGGLVGLGVQTFYACGMTHVPTLSALGLTPYVQLSVLSVAAAFASGILGTRAKSLEKVGSTEELRISYAIWYTTSAACDVIIAVYMCYLLTRGSSNGVTSTKRIIARIIRLTVETNALTAAVAVTTVGLLVGQNNQTYNTPFALVLPSIYGNTLMIMLNLRLKISSTNASNNIVSTTISNASFGPNPSSQACTHCHELTAQPRRAHVMVSPVASHHDQFPATKNVQSDALDYPIQFSAE</sequence>
<dbReference type="InterPro" id="IPR045339">
    <property type="entry name" value="DUF6534"/>
</dbReference>
<feature type="transmembrane region" description="Helical" evidence="1">
    <location>
        <begin position="99"/>
        <end position="122"/>
    </location>
</feature>
<feature type="transmembrane region" description="Helical" evidence="1">
    <location>
        <begin position="28"/>
        <end position="50"/>
    </location>
</feature>
<dbReference type="Proteomes" id="UP001437256">
    <property type="component" value="Unassembled WGS sequence"/>
</dbReference>
<feature type="transmembrane region" description="Helical" evidence="1">
    <location>
        <begin position="217"/>
        <end position="236"/>
    </location>
</feature>
<reference evidence="3 4" key="1">
    <citation type="submission" date="2024-05" db="EMBL/GenBank/DDBJ databases">
        <title>A draft genome resource for the thread blight pathogen Marasmius tenuissimus strain MS-2.</title>
        <authorList>
            <person name="Yulfo-Soto G.E."/>
            <person name="Baruah I.K."/>
            <person name="Amoako-Attah I."/>
            <person name="Bukari Y."/>
            <person name="Meinhardt L.W."/>
            <person name="Bailey B.A."/>
            <person name="Cohen S.P."/>
        </authorList>
    </citation>
    <scope>NUCLEOTIDE SEQUENCE [LARGE SCALE GENOMIC DNA]</scope>
    <source>
        <strain evidence="3 4">MS-2</strain>
    </source>
</reference>
<evidence type="ECO:0000313" key="3">
    <source>
        <dbReference type="EMBL" id="KAL0064025.1"/>
    </source>
</evidence>
<accession>A0ABR2ZRX9</accession>
<organism evidence="3 4">
    <name type="scientific">Marasmius tenuissimus</name>
    <dbReference type="NCBI Taxonomy" id="585030"/>
    <lineage>
        <taxon>Eukaryota</taxon>
        <taxon>Fungi</taxon>
        <taxon>Dikarya</taxon>
        <taxon>Basidiomycota</taxon>
        <taxon>Agaricomycotina</taxon>
        <taxon>Agaricomycetes</taxon>
        <taxon>Agaricomycetidae</taxon>
        <taxon>Agaricales</taxon>
        <taxon>Marasmiineae</taxon>
        <taxon>Marasmiaceae</taxon>
        <taxon>Marasmius</taxon>
    </lineage>
</organism>
<evidence type="ECO:0000313" key="4">
    <source>
        <dbReference type="Proteomes" id="UP001437256"/>
    </source>
</evidence>
<protein>
    <recommendedName>
        <fullName evidence="2">DUF6534 domain-containing protein</fullName>
    </recommendedName>
</protein>
<gene>
    <name evidence="3" type="ORF">AAF712_009093</name>
</gene>
<feature type="transmembrane region" description="Helical" evidence="1">
    <location>
        <begin position="175"/>
        <end position="196"/>
    </location>
</feature>